<dbReference type="OrthoDB" id="2382575at2759"/>
<name>A0A8H4EH66_GIGMA</name>
<gene>
    <name evidence="1" type="ORF">F8M41_023392</name>
</gene>
<comment type="caution">
    <text evidence="1">The sequence shown here is derived from an EMBL/GenBank/DDBJ whole genome shotgun (WGS) entry which is preliminary data.</text>
</comment>
<evidence type="ECO:0000313" key="2">
    <source>
        <dbReference type="Proteomes" id="UP000439903"/>
    </source>
</evidence>
<organism evidence="1 2">
    <name type="scientific">Gigaspora margarita</name>
    <dbReference type="NCBI Taxonomy" id="4874"/>
    <lineage>
        <taxon>Eukaryota</taxon>
        <taxon>Fungi</taxon>
        <taxon>Fungi incertae sedis</taxon>
        <taxon>Mucoromycota</taxon>
        <taxon>Glomeromycotina</taxon>
        <taxon>Glomeromycetes</taxon>
        <taxon>Diversisporales</taxon>
        <taxon>Gigasporaceae</taxon>
        <taxon>Gigaspora</taxon>
    </lineage>
</organism>
<protein>
    <submittedName>
        <fullName evidence="1">Uncharacterized protein</fullName>
    </submittedName>
</protein>
<dbReference type="Proteomes" id="UP000439903">
    <property type="component" value="Unassembled WGS sequence"/>
</dbReference>
<dbReference type="EMBL" id="WTPW01000759">
    <property type="protein sequence ID" value="KAF0482709.1"/>
    <property type="molecule type" value="Genomic_DNA"/>
</dbReference>
<proteinExistence type="predicted"/>
<sequence length="115" mass="13561">MSSEQLYPGYRELTSYLNEYKNKSLWSFLLRCRDAIAKNRKGFFDEAIFVKEFKTSSTICISGVEQDGDDDDDETFRSSTENLNHTLLDGLEERSPEWRRRLLKGNYFNPNHNSY</sequence>
<accession>A0A8H4EH66</accession>
<reference evidence="1 2" key="1">
    <citation type="journal article" date="2019" name="Environ. Microbiol.">
        <title>At the nexus of three kingdoms: the genome of the mycorrhizal fungus Gigaspora margarita provides insights into plant, endobacterial and fungal interactions.</title>
        <authorList>
            <person name="Venice F."/>
            <person name="Ghignone S."/>
            <person name="Salvioli di Fossalunga A."/>
            <person name="Amselem J."/>
            <person name="Novero M."/>
            <person name="Xianan X."/>
            <person name="Sedzielewska Toro K."/>
            <person name="Morin E."/>
            <person name="Lipzen A."/>
            <person name="Grigoriev I.V."/>
            <person name="Henrissat B."/>
            <person name="Martin F.M."/>
            <person name="Bonfante P."/>
        </authorList>
    </citation>
    <scope>NUCLEOTIDE SEQUENCE [LARGE SCALE GENOMIC DNA]</scope>
    <source>
        <strain evidence="1 2">BEG34</strain>
    </source>
</reference>
<dbReference type="AlphaFoldDB" id="A0A8H4EH66"/>
<keyword evidence="2" id="KW-1185">Reference proteome</keyword>
<evidence type="ECO:0000313" key="1">
    <source>
        <dbReference type="EMBL" id="KAF0482709.1"/>
    </source>
</evidence>